<feature type="domain" description="Pyruvate phosphate dikinase AMP/ATP-binding" evidence="1">
    <location>
        <begin position="15"/>
        <end position="297"/>
    </location>
</feature>
<gene>
    <name evidence="2" type="ORF">BEP19_08575</name>
</gene>
<dbReference type="EMBL" id="MCHY01000008">
    <property type="protein sequence ID" value="RKD24433.1"/>
    <property type="molecule type" value="Genomic_DNA"/>
</dbReference>
<dbReference type="InterPro" id="IPR013815">
    <property type="entry name" value="ATP_grasp_subdomain_1"/>
</dbReference>
<proteinExistence type="predicted"/>
<dbReference type="PANTHER" id="PTHR43615">
    <property type="entry name" value="PHOSPHOENOLPYRUVATE SYNTHASE-RELATED"/>
    <property type="match status" value="1"/>
</dbReference>
<dbReference type="SUPFAM" id="SSF56059">
    <property type="entry name" value="Glutathione synthetase ATP-binding domain-like"/>
    <property type="match status" value="1"/>
</dbReference>
<comment type="caution">
    <text evidence="2">The sequence shown here is derived from an EMBL/GenBank/DDBJ whole genome shotgun (WGS) entry which is preliminary data.</text>
</comment>
<dbReference type="RefSeq" id="WP_170145331.1">
    <property type="nucleotide sequence ID" value="NZ_MCHY01000008.1"/>
</dbReference>
<dbReference type="Pfam" id="PF01326">
    <property type="entry name" value="PPDK_N"/>
    <property type="match status" value="1"/>
</dbReference>
<dbReference type="AlphaFoldDB" id="A0A419SK90"/>
<dbReference type="InterPro" id="IPR051549">
    <property type="entry name" value="PEP_Utilizing_Enz"/>
</dbReference>
<dbReference type="GO" id="GO:0005524">
    <property type="term" value="F:ATP binding"/>
    <property type="evidence" value="ECO:0007669"/>
    <property type="project" value="InterPro"/>
</dbReference>
<reference evidence="2 3" key="1">
    <citation type="submission" date="2016-08" db="EMBL/GenBank/DDBJ databases">
        <title>Novel Firmicute Genomes.</title>
        <authorList>
            <person name="Poppleton D.I."/>
            <person name="Gribaldo S."/>
        </authorList>
    </citation>
    <scope>NUCLEOTIDE SEQUENCE [LARGE SCALE GENOMIC DNA]</scope>
    <source>
        <strain evidence="2 3">RAOx-1</strain>
    </source>
</reference>
<name>A0A419SK90_9BACL</name>
<evidence type="ECO:0000313" key="3">
    <source>
        <dbReference type="Proteomes" id="UP000284219"/>
    </source>
</evidence>
<dbReference type="Proteomes" id="UP000284219">
    <property type="component" value="Unassembled WGS sequence"/>
</dbReference>
<organism evidence="2 3">
    <name type="scientific">Ammoniphilus oxalaticus</name>
    <dbReference type="NCBI Taxonomy" id="66863"/>
    <lineage>
        <taxon>Bacteria</taxon>
        <taxon>Bacillati</taxon>
        <taxon>Bacillota</taxon>
        <taxon>Bacilli</taxon>
        <taxon>Bacillales</taxon>
        <taxon>Paenibacillaceae</taxon>
        <taxon>Aneurinibacillus group</taxon>
        <taxon>Ammoniphilus</taxon>
    </lineage>
</organism>
<accession>A0A419SK90</accession>
<protein>
    <recommendedName>
        <fullName evidence="1">Pyruvate phosphate dikinase AMP/ATP-binding domain-containing protein</fullName>
    </recommendedName>
</protein>
<dbReference type="PANTHER" id="PTHR43615:SF1">
    <property type="entry name" value="PPDK_N DOMAIN-CONTAINING PROTEIN"/>
    <property type="match status" value="1"/>
</dbReference>
<evidence type="ECO:0000259" key="1">
    <source>
        <dbReference type="Pfam" id="PF01326"/>
    </source>
</evidence>
<keyword evidence="3" id="KW-1185">Reference proteome</keyword>
<sequence>MTIISLLAAAEARLELVGGKAKNLGAMLAKKFPTPDGFIITARAFQQFLDQDSFRGVDLLTISEDEFIERPLPSALRKELKENYQRLMGHKIYAVAVRSSSAFEDSESASFSGQFETFLSIRNFESLQLHVKRCWYSAFSPLVQQYAAMRNISLEEARLGVIVQGMVDADVSGVAFSKNPITNDQNQIIINAAYGLGEGIVSGEITPDQFLYDRQTRTWMDELGLKEVKVIADHESGVEIVPTTAEEQNSFCLQPAQLEALLELTFKLEREMKSPVDVEFAFAGSQLYALQARPITT</sequence>
<dbReference type="GO" id="GO:0016301">
    <property type="term" value="F:kinase activity"/>
    <property type="evidence" value="ECO:0007669"/>
    <property type="project" value="InterPro"/>
</dbReference>
<dbReference type="Gene3D" id="3.30.1490.20">
    <property type="entry name" value="ATP-grasp fold, A domain"/>
    <property type="match status" value="1"/>
</dbReference>
<dbReference type="Gene3D" id="3.30.470.20">
    <property type="entry name" value="ATP-grasp fold, B domain"/>
    <property type="match status" value="1"/>
</dbReference>
<dbReference type="InterPro" id="IPR002192">
    <property type="entry name" value="PPDK_AMP/ATP-bd"/>
</dbReference>
<evidence type="ECO:0000313" key="2">
    <source>
        <dbReference type="EMBL" id="RKD24433.1"/>
    </source>
</evidence>